<evidence type="ECO:0000313" key="1">
    <source>
        <dbReference type="EMBL" id="PSU31733.1"/>
    </source>
</evidence>
<reference evidence="1 2" key="1">
    <citation type="submission" date="2018-03" db="EMBL/GenBank/DDBJ databases">
        <title>Whole genome sequencing of Histamine producing bacteria.</title>
        <authorList>
            <person name="Butler K."/>
        </authorList>
    </citation>
    <scope>NUCLEOTIDE SEQUENCE [LARGE SCALE GENOMIC DNA]</scope>
    <source>
        <strain evidence="1 2">JCM 13586</strain>
    </source>
</reference>
<proteinExistence type="predicted"/>
<sequence>MASASASAFAVDTNIFDESERFEKIEQATIPTEYLAEITTTTDKTGNVKQEVTRDQFWTGSIVYLDKETSVCLKVTQELVSLDEFAGIQLPHLNATTITVDCPA</sequence>
<comment type="caution">
    <text evidence="1">The sequence shown here is derived from an EMBL/GenBank/DDBJ whole genome shotgun (WGS) entry which is preliminary data.</text>
</comment>
<keyword evidence="2" id="KW-1185">Reference proteome</keyword>
<gene>
    <name evidence="1" type="ORF">C9I99_21340</name>
</gene>
<accession>A0A2T3ITR0</accession>
<organism evidence="1 2">
    <name type="scientific">Photobacterium lutimaris</name>
    <dbReference type="NCBI Taxonomy" id="388278"/>
    <lineage>
        <taxon>Bacteria</taxon>
        <taxon>Pseudomonadati</taxon>
        <taxon>Pseudomonadota</taxon>
        <taxon>Gammaproteobacteria</taxon>
        <taxon>Vibrionales</taxon>
        <taxon>Vibrionaceae</taxon>
        <taxon>Photobacterium</taxon>
    </lineage>
</organism>
<evidence type="ECO:0000313" key="2">
    <source>
        <dbReference type="Proteomes" id="UP000241222"/>
    </source>
</evidence>
<dbReference type="EMBL" id="PYMH01000013">
    <property type="protein sequence ID" value="PSU31733.1"/>
    <property type="molecule type" value="Genomic_DNA"/>
</dbReference>
<protein>
    <submittedName>
        <fullName evidence="1">Uncharacterized protein</fullName>
    </submittedName>
</protein>
<dbReference type="AlphaFoldDB" id="A0A2T3ITR0"/>
<name>A0A2T3ITR0_9GAMM</name>
<dbReference type="Proteomes" id="UP000241222">
    <property type="component" value="Unassembled WGS sequence"/>
</dbReference>